<keyword evidence="5 9" id="KW-0498">Mitosis</keyword>
<gene>
    <name evidence="10" type="ORF">OFLC_LOCUS5506</name>
</gene>
<evidence type="ECO:0000256" key="9">
    <source>
        <dbReference type="RuleBase" id="RU369076"/>
    </source>
</evidence>
<keyword evidence="3 9" id="KW-0158">Chromosome</keyword>
<dbReference type="PANTHER" id="PTHR15995:SF1">
    <property type="entry name" value="PROTEIN ZWILCH HOMOLOG"/>
    <property type="match status" value="1"/>
</dbReference>
<evidence type="ECO:0000256" key="4">
    <source>
        <dbReference type="ARBA" id="ARBA00022618"/>
    </source>
</evidence>
<proteinExistence type="inferred from homology"/>
<reference evidence="10 11" key="2">
    <citation type="submission" date="2018-11" db="EMBL/GenBank/DDBJ databases">
        <authorList>
            <consortium name="Pathogen Informatics"/>
        </authorList>
    </citation>
    <scope>NUCLEOTIDE SEQUENCE [LARGE SCALE GENOMIC DNA]</scope>
</reference>
<dbReference type="GO" id="GO:0007094">
    <property type="term" value="P:mitotic spindle assembly checkpoint signaling"/>
    <property type="evidence" value="ECO:0007669"/>
    <property type="project" value="UniProtKB-UniRule"/>
</dbReference>
<dbReference type="Proteomes" id="UP000267606">
    <property type="component" value="Unassembled WGS sequence"/>
</dbReference>
<keyword evidence="7 9" id="KW-0131">Cell cycle</keyword>
<evidence type="ECO:0000256" key="7">
    <source>
        <dbReference type="ARBA" id="ARBA00023306"/>
    </source>
</evidence>
<evidence type="ECO:0000256" key="5">
    <source>
        <dbReference type="ARBA" id="ARBA00022776"/>
    </source>
</evidence>
<evidence type="ECO:0000256" key="1">
    <source>
        <dbReference type="ARBA" id="ARBA00004629"/>
    </source>
</evidence>
<protein>
    <recommendedName>
        <fullName evidence="9">Protein zwilch</fullName>
    </recommendedName>
</protein>
<dbReference type="GO" id="GO:1990423">
    <property type="term" value="C:RZZ complex"/>
    <property type="evidence" value="ECO:0007669"/>
    <property type="project" value="UniProtKB-UniRule"/>
</dbReference>
<dbReference type="Pfam" id="PF09817">
    <property type="entry name" value="Zwilch"/>
    <property type="match status" value="1"/>
</dbReference>
<evidence type="ECO:0000313" key="12">
    <source>
        <dbReference type="WBParaSite" id="OFLC_0000550401-mRNA-1"/>
    </source>
</evidence>
<evidence type="ECO:0000313" key="10">
    <source>
        <dbReference type="EMBL" id="VDO43396.1"/>
    </source>
</evidence>
<keyword evidence="8 9" id="KW-0137">Centromere</keyword>
<dbReference type="PANTHER" id="PTHR15995">
    <property type="entry name" value="PROTEIN ZWILCH HOMOLOG"/>
    <property type="match status" value="1"/>
</dbReference>
<evidence type="ECO:0000313" key="11">
    <source>
        <dbReference type="Proteomes" id="UP000267606"/>
    </source>
</evidence>
<keyword evidence="6 9" id="KW-0995">Kinetochore</keyword>
<dbReference type="InterPro" id="IPR018630">
    <property type="entry name" value="Zwilch"/>
</dbReference>
<comment type="function">
    <text evidence="9">Essential component of the mitotic checkpoint, which prevents cells from prematurely exiting mitosis. Required for the assembly of the dynein-dynactin and MAD1-MAD2 complexes onto kinetochores. Its function related to the spindle assembly machinery is proposed to depend on its association in the mitotic RZZ complex.</text>
</comment>
<accession>A0A183HDE3</accession>
<evidence type="ECO:0000256" key="2">
    <source>
        <dbReference type="ARBA" id="ARBA00009062"/>
    </source>
</evidence>
<dbReference type="WBParaSite" id="OFLC_0000550401-mRNA-1">
    <property type="protein sequence ID" value="OFLC_0000550401-mRNA-1"/>
    <property type="gene ID" value="OFLC_0000550401"/>
</dbReference>
<evidence type="ECO:0000256" key="3">
    <source>
        <dbReference type="ARBA" id="ARBA00022454"/>
    </source>
</evidence>
<dbReference type="GO" id="GO:0051301">
    <property type="term" value="P:cell division"/>
    <property type="evidence" value="ECO:0007669"/>
    <property type="project" value="UniProtKB-UniRule"/>
</dbReference>
<dbReference type="GO" id="GO:0034501">
    <property type="term" value="P:protein localization to kinetochore"/>
    <property type="evidence" value="ECO:0007669"/>
    <property type="project" value="UniProtKB-UniRule"/>
</dbReference>
<organism evidence="12">
    <name type="scientific">Onchocerca flexuosa</name>
    <dbReference type="NCBI Taxonomy" id="387005"/>
    <lineage>
        <taxon>Eukaryota</taxon>
        <taxon>Metazoa</taxon>
        <taxon>Ecdysozoa</taxon>
        <taxon>Nematoda</taxon>
        <taxon>Chromadorea</taxon>
        <taxon>Rhabditida</taxon>
        <taxon>Spirurina</taxon>
        <taxon>Spiruromorpha</taxon>
        <taxon>Filarioidea</taxon>
        <taxon>Onchocercidae</taxon>
        <taxon>Onchocerca</taxon>
    </lineage>
</organism>
<comment type="subunit">
    <text evidence="9">Component of the RZZ complex.</text>
</comment>
<dbReference type="AlphaFoldDB" id="A0A183HDE3"/>
<name>A0A183HDE3_9BILA</name>
<comment type="subcellular location">
    <subcellularLocation>
        <location evidence="1 9">Chromosome</location>
        <location evidence="1 9">Centromere</location>
        <location evidence="1 9">Kinetochore</location>
    </subcellularLocation>
</comment>
<dbReference type="EMBL" id="UZAJ01004769">
    <property type="protein sequence ID" value="VDO43396.1"/>
    <property type="molecule type" value="Genomic_DNA"/>
</dbReference>
<keyword evidence="4 9" id="KW-0132">Cell division</keyword>
<reference evidence="12" key="1">
    <citation type="submission" date="2016-06" db="UniProtKB">
        <authorList>
            <consortium name="WormBaseParasite"/>
        </authorList>
    </citation>
    <scope>IDENTIFICATION</scope>
</reference>
<evidence type="ECO:0000256" key="8">
    <source>
        <dbReference type="ARBA" id="ARBA00023328"/>
    </source>
</evidence>
<comment type="similarity">
    <text evidence="2 9">Belongs to the ZWILCH family.</text>
</comment>
<sequence>MLPAITRTQLCSRNGAALFGKYRARLLNASEVPILNNISWMIGKEIIIIDRLLESDHEVSLSTDEEREDILPQFKDQDYEEQSSLNNSELSTSPLKYEFLTLSKLQAKNAPKVLIDEYYYSFAMKHFLFSSLKASEARSLAGTFITDGIPFDTETIPDPVIWILCDTSDYLHTCLLGLWKTNSGIATYHIRTLRRSFPTKNHAGIFKFLEDYMKRFYNSYKASPDNTYCVYDVVPKTVKTDRDNQNRISGFVEFHVSWTSSNMNRCFDGILSKPIPSASVVAKISPGWLDERLPHLGLAAELELVLVLGRALRTGKMTWPKVDFDQVQEDEKLMKSALQSLLNQTSTFSRSMLKSL</sequence>
<keyword evidence="11" id="KW-1185">Reference proteome</keyword>
<evidence type="ECO:0000256" key="6">
    <source>
        <dbReference type="ARBA" id="ARBA00022838"/>
    </source>
</evidence>